<dbReference type="EMBL" id="JAIWQS010000005">
    <property type="protein sequence ID" value="KAJ8764222.1"/>
    <property type="molecule type" value="Genomic_DNA"/>
</dbReference>
<accession>A0AAV8TBX8</accession>
<feature type="compositionally biased region" description="Polar residues" evidence="5">
    <location>
        <begin position="153"/>
        <end position="170"/>
    </location>
</feature>
<dbReference type="InterPro" id="IPR019376">
    <property type="entry name" value="Myeloid_leukemia_factor"/>
</dbReference>
<dbReference type="AlphaFoldDB" id="A0AAV8TBX8"/>
<evidence type="ECO:0000313" key="7">
    <source>
        <dbReference type="Proteomes" id="UP001159364"/>
    </source>
</evidence>
<evidence type="ECO:0008006" key="8">
    <source>
        <dbReference type="Google" id="ProtNLM"/>
    </source>
</evidence>
<dbReference type="PANTHER" id="PTHR13105">
    <property type="entry name" value="MYELOID LEUKEMIA FACTOR"/>
    <property type="match status" value="1"/>
</dbReference>
<dbReference type="GO" id="GO:0005737">
    <property type="term" value="C:cytoplasm"/>
    <property type="evidence" value="ECO:0007669"/>
    <property type="project" value="UniProtKB-SubCell"/>
</dbReference>
<dbReference type="Proteomes" id="UP001159364">
    <property type="component" value="Linkage Group LG05"/>
</dbReference>
<evidence type="ECO:0000256" key="3">
    <source>
        <dbReference type="ARBA" id="ARBA00022490"/>
    </source>
</evidence>
<feature type="region of interest" description="Disordered" evidence="5">
    <location>
        <begin position="74"/>
        <end position="230"/>
    </location>
</feature>
<dbReference type="Pfam" id="PF10248">
    <property type="entry name" value="Mlf1IP"/>
    <property type="match status" value="1"/>
</dbReference>
<reference evidence="6 7" key="1">
    <citation type="submission" date="2021-09" db="EMBL/GenBank/DDBJ databases">
        <title>Genomic insights and catalytic innovation underlie evolution of tropane alkaloids biosynthesis.</title>
        <authorList>
            <person name="Wang Y.-J."/>
            <person name="Tian T."/>
            <person name="Huang J.-P."/>
            <person name="Huang S.-X."/>
        </authorList>
    </citation>
    <scope>NUCLEOTIDE SEQUENCE [LARGE SCALE GENOMIC DNA]</scope>
    <source>
        <strain evidence="6">KIB-2018</strain>
        <tissue evidence="6">Leaf</tissue>
    </source>
</reference>
<keyword evidence="7" id="KW-1185">Reference proteome</keyword>
<sequence>MQGRRGNGDPFFNFGDPFDDFGGFGGFGQQHRSLLSGFFGGRDPFDDPFFTRPFGGMFQSGFFGSNPNPFVNMHPPAYLENEAPQPKKSRGPIIEEIDSDDENKEADDDKKENPRKHGRSSKEPYVEDPDDEAEERKSKLLQYRNDYNRFGESRSQPRGHSFTFQSSTVTYGGANGAYYSSSKTRRSGSDGVTVEESKEADTSTGKASHRLSRGLKNKGHTLTRNLNSDGRVDSVQTLHNLHEGEVAGFEEAWKANARQHLPGWAQNLTGHDNIGLGSNAQTSRGGWALPSSEQLRTAPNAMDGAGSSYPRHYGGVKDSNANGWGPRG</sequence>
<evidence type="ECO:0000256" key="1">
    <source>
        <dbReference type="ARBA" id="ARBA00004496"/>
    </source>
</evidence>
<feature type="compositionally biased region" description="Basic residues" evidence="5">
    <location>
        <begin position="207"/>
        <end position="221"/>
    </location>
</feature>
<feature type="compositionally biased region" description="Acidic residues" evidence="5">
    <location>
        <begin position="95"/>
        <end position="106"/>
    </location>
</feature>
<protein>
    <recommendedName>
        <fullName evidence="8">Glycine-rich protein</fullName>
    </recommendedName>
</protein>
<name>A0AAV8TBX8_9ROSI</name>
<comment type="similarity">
    <text evidence="2">Belongs to the MLF family.</text>
</comment>
<evidence type="ECO:0000256" key="2">
    <source>
        <dbReference type="ARBA" id="ARBA00008332"/>
    </source>
</evidence>
<evidence type="ECO:0000256" key="4">
    <source>
        <dbReference type="ARBA" id="ARBA00022553"/>
    </source>
</evidence>
<evidence type="ECO:0000256" key="5">
    <source>
        <dbReference type="SAM" id="MobiDB-lite"/>
    </source>
</evidence>
<organism evidence="6 7">
    <name type="scientific">Erythroxylum novogranatense</name>
    <dbReference type="NCBI Taxonomy" id="1862640"/>
    <lineage>
        <taxon>Eukaryota</taxon>
        <taxon>Viridiplantae</taxon>
        <taxon>Streptophyta</taxon>
        <taxon>Embryophyta</taxon>
        <taxon>Tracheophyta</taxon>
        <taxon>Spermatophyta</taxon>
        <taxon>Magnoliopsida</taxon>
        <taxon>eudicotyledons</taxon>
        <taxon>Gunneridae</taxon>
        <taxon>Pentapetalae</taxon>
        <taxon>rosids</taxon>
        <taxon>fabids</taxon>
        <taxon>Malpighiales</taxon>
        <taxon>Erythroxylaceae</taxon>
        <taxon>Erythroxylum</taxon>
    </lineage>
</organism>
<proteinExistence type="inferred from homology"/>
<keyword evidence="3" id="KW-0963">Cytoplasm</keyword>
<comment type="caution">
    <text evidence="6">The sequence shown here is derived from an EMBL/GenBank/DDBJ whole genome shotgun (WGS) entry which is preliminary data.</text>
</comment>
<comment type="subcellular location">
    <subcellularLocation>
        <location evidence="1">Cytoplasm</location>
    </subcellularLocation>
</comment>
<evidence type="ECO:0000313" key="6">
    <source>
        <dbReference type="EMBL" id="KAJ8764222.1"/>
    </source>
</evidence>
<feature type="region of interest" description="Disordered" evidence="5">
    <location>
        <begin position="297"/>
        <end position="328"/>
    </location>
</feature>
<gene>
    <name evidence="6" type="ORF">K2173_005402</name>
</gene>
<keyword evidence="4" id="KW-0597">Phosphoprotein</keyword>